<evidence type="ECO:0000313" key="9">
    <source>
        <dbReference type="EMBL" id="PIW36329.1"/>
    </source>
</evidence>
<reference evidence="9 10" key="1">
    <citation type="submission" date="2017-09" db="EMBL/GenBank/DDBJ databases">
        <title>Depth-based differentiation of microbial function through sediment-hosted aquifers and enrichment of novel symbionts in the deep terrestrial subsurface.</title>
        <authorList>
            <person name="Probst A.J."/>
            <person name="Ladd B."/>
            <person name="Jarett J.K."/>
            <person name="Geller-Mcgrath D.E."/>
            <person name="Sieber C.M."/>
            <person name="Emerson J.B."/>
            <person name="Anantharaman K."/>
            <person name="Thomas B.C."/>
            <person name="Malmstrom R."/>
            <person name="Stieglmeier M."/>
            <person name="Klingl A."/>
            <person name="Woyke T."/>
            <person name="Ryan C.M."/>
            <person name="Banfield J.F."/>
        </authorList>
    </citation>
    <scope>NUCLEOTIDE SEQUENCE [LARGE SCALE GENOMIC DNA]</scope>
    <source>
        <strain evidence="9">CG15_BIG_FIL_POST_REV_8_21_14_020_45_12</strain>
    </source>
</reference>
<keyword evidence="4 7" id="KW-0812">Transmembrane</keyword>
<feature type="transmembrane region" description="Helical" evidence="7">
    <location>
        <begin position="274"/>
        <end position="297"/>
    </location>
</feature>
<dbReference type="AlphaFoldDB" id="A0A2M7H2B6"/>
<feature type="transmembrane region" description="Helical" evidence="7">
    <location>
        <begin position="7"/>
        <end position="30"/>
    </location>
</feature>
<gene>
    <name evidence="9" type="ORF">COW24_06000</name>
</gene>
<comment type="similarity">
    <text evidence="2">Belongs to the bacterial sugar transferase family.</text>
</comment>
<feature type="transmembrane region" description="Helical" evidence="7">
    <location>
        <begin position="110"/>
        <end position="133"/>
    </location>
</feature>
<dbReference type="InterPro" id="IPR003362">
    <property type="entry name" value="Bact_transf"/>
</dbReference>
<dbReference type="NCBIfam" id="TIGR03025">
    <property type="entry name" value="EPS_sugtrans"/>
    <property type="match status" value="1"/>
</dbReference>
<evidence type="ECO:0000256" key="1">
    <source>
        <dbReference type="ARBA" id="ARBA00004141"/>
    </source>
</evidence>
<feature type="transmembrane region" description="Helical" evidence="7">
    <location>
        <begin position="50"/>
        <end position="74"/>
    </location>
</feature>
<evidence type="ECO:0000313" key="10">
    <source>
        <dbReference type="Proteomes" id="UP000230292"/>
    </source>
</evidence>
<keyword evidence="6 7" id="KW-0472">Membrane</keyword>
<evidence type="ECO:0000256" key="5">
    <source>
        <dbReference type="ARBA" id="ARBA00022989"/>
    </source>
</evidence>
<evidence type="ECO:0000256" key="6">
    <source>
        <dbReference type="ARBA" id="ARBA00023136"/>
    </source>
</evidence>
<organism evidence="9 10">
    <name type="scientific">Candidatus Kerfeldbacteria bacterium CG15_BIG_FIL_POST_REV_8_21_14_020_45_12</name>
    <dbReference type="NCBI Taxonomy" id="2014247"/>
    <lineage>
        <taxon>Bacteria</taxon>
        <taxon>Candidatus Kerfeldiibacteriota</taxon>
    </lineage>
</organism>
<proteinExistence type="inferred from homology"/>
<name>A0A2M7H2B6_9BACT</name>
<feature type="transmembrane region" description="Helical" evidence="7">
    <location>
        <begin position="86"/>
        <end position="104"/>
    </location>
</feature>
<sequence>MKRAELLFGAILVPVDYLMLVLAGVTAYFFRFYAELGFIPDVVYRISFEQYVLIVLLTAVVWLVVFAFTGLYNIRGTRRIVEEVRKILLACSTGVLIIIVLFFLDRDLFSSRFIILAAYLFAIAYVTIARLIVLSIERQLFAHGVGVNFVAVIGEGHVASVIVHELKQRTSLGFVVQRTYSRFTDEVKAELAELIAAEKIDEIIKADPDLSTEKSEEIFEFCNEHHIIFKYAAALSDAQQANLSIRPIGGIPVIEVERTRLDGWGRIAKRLFDIIGSLILIIVSSPLMLITALAIVIESGFPVVFSRRDDDSPVMRVGQNGKKFRYYKFRSMKPGTDSQRYSEELQDNNLRKGSPLVKIKDDPRITRVGRVIRRLSLDELPEFLLVLKGDMSLVGPRPHLPEEVAKYHKHHKRVLNIKPGITGMAQVSGRSDLDFEDEVRLDTVYMEKWSLLLDLIILLKTPLIVLRKRKAL</sequence>
<evidence type="ECO:0000256" key="2">
    <source>
        <dbReference type="ARBA" id="ARBA00006464"/>
    </source>
</evidence>
<dbReference type="PANTHER" id="PTHR30576:SF0">
    <property type="entry name" value="UNDECAPRENYL-PHOSPHATE N-ACETYLGALACTOSAMINYL 1-PHOSPHATE TRANSFERASE-RELATED"/>
    <property type="match status" value="1"/>
</dbReference>
<evidence type="ECO:0000259" key="8">
    <source>
        <dbReference type="Pfam" id="PF02397"/>
    </source>
</evidence>
<dbReference type="Pfam" id="PF02397">
    <property type="entry name" value="Bac_transf"/>
    <property type="match status" value="1"/>
</dbReference>
<evidence type="ECO:0000256" key="4">
    <source>
        <dbReference type="ARBA" id="ARBA00022692"/>
    </source>
</evidence>
<dbReference type="GO" id="GO:0016020">
    <property type="term" value="C:membrane"/>
    <property type="evidence" value="ECO:0007669"/>
    <property type="project" value="UniProtKB-SubCell"/>
</dbReference>
<keyword evidence="3" id="KW-0808">Transferase</keyword>
<feature type="domain" description="Bacterial sugar transferase" evidence="8">
    <location>
        <begin position="269"/>
        <end position="466"/>
    </location>
</feature>
<dbReference type="Gene3D" id="3.40.50.720">
    <property type="entry name" value="NAD(P)-binding Rossmann-like Domain"/>
    <property type="match status" value="1"/>
</dbReference>
<comment type="caution">
    <text evidence="9">The sequence shown here is derived from an EMBL/GenBank/DDBJ whole genome shotgun (WGS) entry which is preliminary data.</text>
</comment>
<accession>A0A2M7H2B6</accession>
<evidence type="ECO:0000256" key="3">
    <source>
        <dbReference type="ARBA" id="ARBA00022679"/>
    </source>
</evidence>
<dbReference type="InterPro" id="IPR017475">
    <property type="entry name" value="EPS_sugar_tfrase"/>
</dbReference>
<dbReference type="EMBL" id="PFGC01000062">
    <property type="protein sequence ID" value="PIW36329.1"/>
    <property type="molecule type" value="Genomic_DNA"/>
</dbReference>
<dbReference type="PANTHER" id="PTHR30576">
    <property type="entry name" value="COLANIC BIOSYNTHESIS UDP-GLUCOSE LIPID CARRIER TRANSFERASE"/>
    <property type="match status" value="1"/>
</dbReference>
<dbReference type="GO" id="GO:0016780">
    <property type="term" value="F:phosphotransferase activity, for other substituted phosphate groups"/>
    <property type="evidence" value="ECO:0007669"/>
    <property type="project" value="TreeGrafter"/>
</dbReference>
<evidence type="ECO:0000256" key="7">
    <source>
        <dbReference type="SAM" id="Phobius"/>
    </source>
</evidence>
<comment type="subcellular location">
    <subcellularLocation>
        <location evidence="1">Membrane</location>
        <topology evidence="1">Multi-pass membrane protein</topology>
    </subcellularLocation>
</comment>
<dbReference type="Pfam" id="PF13727">
    <property type="entry name" value="CoA_binding_3"/>
    <property type="match status" value="1"/>
</dbReference>
<protein>
    <recommendedName>
        <fullName evidence="8">Bacterial sugar transferase domain-containing protein</fullName>
    </recommendedName>
</protein>
<keyword evidence="5 7" id="KW-1133">Transmembrane helix</keyword>
<dbReference type="Proteomes" id="UP000230292">
    <property type="component" value="Unassembled WGS sequence"/>
</dbReference>